<dbReference type="InterPro" id="IPR011042">
    <property type="entry name" value="6-blade_b-propeller_TolB-like"/>
</dbReference>
<dbReference type="Gene3D" id="2.40.10.500">
    <property type="match status" value="1"/>
</dbReference>
<dbReference type="GO" id="GO:0008270">
    <property type="term" value="F:zinc ion binding"/>
    <property type="evidence" value="ECO:0007669"/>
    <property type="project" value="UniProtKB-KW"/>
</dbReference>
<evidence type="ECO:0000256" key="3">
    <source>
        <dbReference type="SAM" id="SignalP"/>
    </source>
</evidence>
<dbReference type="SUPFAM" id="SSF63829">
    <property type="entry name" value="Calcium-dependent phosphotriesterase"/>
    <property type="match status" value="2"/>
</dbReference>
<feature type="repeat" description="NHL" evidence="2">
    <location>
        <begin position="204"/>
        <end position="242"/>
    </location>
</feature>
<protein>
    <recommendedName>
        <fullName evidence="6">SMP-30/Gluconolactonase/LRE-like region domain-containing protein</fullName>
    </recommendedName>
</protein>
<keyword evidence="5" id="KW-1185">Reference proteome</keyword>
<gene>
    <name evidence="4" type="ORF">BLX24_00110</name>
</gene>
<dbReference type="Proteomes" id="UP000181790">
    <property type="component" value="Unassembled WGS sequence"/>
</dbReference>
<comment type="caution">
    <text evidence="4">The sequence shown here is derived from an EMBL/GenBank/DDBJ whole genome shotgun (WGS) entry which is preliminary data.</text>
</comment>
<sequence>MKTYSPVQFIAGTLLIISALVQPAGAQTCPGVTVAGTTSTIGTTPALLNLPVGVAVDAAGFIYVADSENHRIVKFAPNATSGSAGTVVAGTGSAGSGPQELNKPTGVALDGSNNIYIADYENHRIQKFAPNSVGGDNGITVAGTGTSGYSPEKLNRPYGLTVDGGGYLYIADAQNHRIQKFNPNSVGGDNGVTIAGMTISGLPSFGSAPDRLYYPLGVAVDGSGNVYIADANNYRIQKFPPNSVGGDNGATVAGITISAGPASNQLDTPLGVFVDGAGFIYVSDWYNHRIQKFPPNSTEGTPGITVGGTSGVSGSSANQLDRPSGLAVDAMGSVYVADQNNHRVQKFVPGGQTATVSGLTADESACPVRLRGTGNGQTFVFSGPNGYVFSEVHRTAGTYQPVAFDVRVPGTYTLQAGTAGGCGSSVPAQMTVTVARSCP</sequence>
<organism evidence="4 5">
    <name type="scientific">Arsenicibacter rosenii</name>
    <dbReference type="NCBI Taxonomy" id="1750698"/>
    <lineage>
        <taxon>Bacteria</taxon>
        <taxon>Pseudomonadati</taxon>
        <taxon>Bacteroidota</taxon>
        <taxon>Cytophagia</taxon>
        <taxon>Cytophagales</taxon>
        <taxon>Spirosomataceae</taxon>
        <taxon>Arsenicibacter</taxon>
    </lineage>
</organism>
<dbReference type="InterPro" id="IPR001258">
    <property type="entry name" value="NHL_repeat"/>
</dbReference>
<name>A0A1S2VP73_9BACT</name>
<dbReference type="EMBL" id="MORL01000001">
    <property type="protein sequence ID" value="OIN60567.1"/>
    <property type="molecule type" value="Genomic_DNA"/>
</dbReference>
<feature type="chain" id="PRO_5010160762" description="SMP-30/Gluconolactonase/LRE-like region domain-containing protein" evidence="3">
    <location>
        <begin position="27"/>
        <end position="439"/>
    </location>
</feature>
<feature type="repeat" description="NHL" evidence="2">
    <location>
        <begin position="265"/>
        <end position="296"/>
    </location>
</feature>
<dbReference type="CDD" id="cd05819">
    <property type="entry name" value="NHL"/>
    <property type="match status" value="1"/>
</dbReference>
<feature type="repeat" description="NHL" evidence="2">
    <location>
        <begin position="92"/>
        <end position="131"/>
    </location>
</feature>
<dbReference type="PANTHER" id="PTHR24104:SF25">
    <property type="entry name" value="PROTEIN LIN-41"/>
    <property type="match status" value="1"/>
</dbReference>
<evidence type="ECO:0000313" key="5">
    <source>
        <dbReference type="Proteomes" id="UP000181790"/>
    </source>
</evidence>
<evidence type="ECO:0000256" key="1">
    <source>
        <dbReference type="ARBA" id="ARBA00022737"/>
    </source>
</evidence>
<evidence type="ECO:0000256" key="2">
    <source>
        <dbReference type="PROSITE-ProRule" id="PRU00504"/>
    </source>
</evidence>
<keyword evidence="3" id="KW-0732">Signal</keyword>
<keyword evidence="1" id="KW-0677">Repeat</keyword>
<dbReference type="AlphaFoldDB" id="A0A1S2VP73"/>
<feature type="repeat" description="NHL" evidence="2">
    <location>
        <begin position="145"/>
        <end position="184"/>
    </location>
</feature>
<dbReference type="Pfam" id="PF01436">
    <property type="entry name" value="NHL"/>
    <property type="match status" value="6"/>
</dbReference>
<feature type="repeat" description="NHL" evidence="2">
    <location>
        <begin position="307"/>
        <end position="350"/>
    </location>
</feature>
<evidence type="ECO:0000313" key="4">
    <source>
        <dbReference type="EMBL" id="OIN60567.1"/>
    </source>
</evidence>
<dbReference type="InterPro" id="IPR050952">
    <property type="entry name" value="TRIM-NHL_E3_ligases"/>
</dbReference>
<accession>A0A1S2VP73</accession>
<dbReference type="OrthoDB" id="964296at2"/>
<dbReference type="RefSeq" id="WP_071501069.1">
    <property type="nucleotide sequence ID" value="NZ_MORL01000001.1"/>
</dbReference>
<reference evidence="4 5" key="1">
    <citation type="submission" date="2016-10" db="EMBL/GenBank/DDBJ databases">
        <title>Arsenicibacter rosenii gen. nov., sp. nov., an efficient arsenic-methylating bacterium isolated from an arsenic-contaminated paddy soil.</title>
        <authorList>
            <person name="Huang K."/>
        </authorList>
    </citation>
    <scope>NUCLEOTIDE SEQUENCE [LARGE SCALE GENOMIC DNA]</scope>
    <source>
        <strain evidence="4 5">SM-1</strain>
    </source>
</reference>
<dbReference type="PROSITE" id="PS51125">
    <property type="entry name" value="NHL"/>
    <property type="match status" value="6"/>
</dbReference>
<dbReference type="PANTHER" id="PTHR24104">
    <property type="entry name" value="E3 UBIQUITIN-PROTEIN LIGASE NHLRC1-RELATED"/>
    <property type="match status" value="1"/>
</dbReference>
<feature type="repeat" description="NHL" evidence="2">
    <location>
        <begin position="35"/>
        <end position="78"/>
    </location>
</feature>
<feature type="signal peptide" evidence="3">
    <location>
        <begin position="1"/>
        <end position="26"/>
    </location>
</feature>
<proteinExistence type="predicted"/>
<evidence type="ECO:0008006" key="6">
    <source>
        <dbReference type="Google" id="ProtNLM"/>
    </source>
</evidence>
<dbReference type="Gene3D" id="2.120.10.30">
    <property type="entry name" value="TolB, C-terminal domain"/>
    <property type="match status" value="2"/>
</dbReference>